<dbReference type="Gene3D" id="3.40.50.2020">
    <property type="match status" value="1"/>
</dbReference>
<proteinExistence type="predicted"/>
<dbReference type="GO" id="GO:0016740">
    <property type="term" value="F:transferase activity"/>
    <property type="evidence" value="ECO:0007669"/>
    <property type="project" value="UniProtKB-KW"/>
</dbReference>
<dbReference type="CDD" id="cd06223">
    <property type="entry name" value="PRTases_typeI"/>
    <property type="match status" value="1"/>
</dbReference>
<organism evidence="2 3">
    <name type="scientific">Photorhabdus namnaonensis</name>
    <dbReference type="NCBI Taxonomy" id="1851568"/>
    <lineage>
        <taxon>Bacteria</taxon>
        <taxon>Pseudomonadati</taxon>
        <taxon>Pseudomonadota</taxon>
        <taxon>Gammaproteobacteria</taxon>
        <taxon>Enterobacterales</taxon>
        <taxon>Morganellaceae</taxon>
        <taxon>Photorhabdus</taxon>
    </lineage>
</organism>
<dbReference type="InterPro" id="IPR000836">
    <property type="entry name" value="PRTase_dom"/>
</dbReference>
<evidence type="ECO:0000313" key="2">
    <source>
        <dbReference type="EMBL" id="OCA55008.1"/>
    </source>
</evidence>
<accession>A0A1B8YIN9</accession>
<dbReference type="Pfam" id="PF00156">
    <property type="entry name" value="Pribosyltran"/>
    <property type="match status" value="1"/>
</dbReference>
<dbReference type="Proteomes" id="UP000092665">
    <property type="component" value="Unassembled WGS sequence"/>
</dbReference>
<gene>
    <name evidence="2" type="ORF">Phpb_01921</name>
</gene>
<dbReference type="SUPFAM" id="SSF53271">
    <property type="entry name" value="PRTase-like"/>
    <property type="match status" value="1"/>
</dbReference>
<dbReference type="SUPFAM" id="SSF143410">
    <property type="entry name" value="DOPA-like"/>
    <property type="match status" value="1"/>
</dbReference>
<reference evidence="3" key="1">
    <citation type="submission" date="2015-11" db="EMBL/GenBank/DDBJ databases">
        <authorList>
            <person name="Tobias N.J."/>
            <person name="Mishra B."/>
            <person name="Gupta D.K."/>
            <person name="Thines M."/>
            <person name="Stinear T.P."/>
            <person name="Bode H.B."/>
        </authorList>
    </citation>
    <scope>NUCLEOTIDE SEQUENCE [LARGE SCALE GENOMIC DNA]</scope>
    <source>
        <strain evidence="3">PB45.5</strain>
    </source>
</reference>
<dbReference type="InterPro" id="IPR023389">
    <property type="entry name" value="DOPA-like_sf"/>
</dbReference>
<keyword evidence="3" id="KW-1185">Reference proteome</keyword>
<dbReference type="PATRIC" id="fig|29488.15.peg.2100"/>
<evidence type="ECO:0000313" key="3">
    <source>
        <dbReference type="Proteomes" id="UP000092665"/>
    </source>
</evidence>
<evidence type="ECO:0000259" key="1">
    <source>
        <dbReference type="Pfam" id="PF00156"/>
    </source>
</evidence>
<protein>
    <submittedName>
        <fullName evidence="2">Phosphoribosyl transferase domain protein</fullName>
    </submittedName>
</protein>
<dbReference type="AlphaFoldDB" id="A0A1B8YIN9"/>
<dbReference type="InterPro" id="IPR029057">
    <property type="entry name" value="PRTase-like"/>
</dbReference>
<name>A0A1B8YIN9_9GAMM</name>
<comment type="caution">
    <text evidence="2">The sequence shown here is derived from an EMBL/GenBank/DDBJ whole genome shotgun (WGS) entry which is preliminary data.</text>
</comment>
<dbReference type="RefSeq" id="WP_065390128.1">
    <property type="nucleotide sequence ID" value="NZ_CAWMQN010000053.1"/>
</dbReference>
<keyword evidence="2" id="KW-0808">Transferase</keyword>
<feature type="domain" description="Phosphoribosyltransferase" evidence="1">
    <location>
        <begin position="187"/>
        <end position="260"/>
    </location>
</feature>
<dbReference type="EMBL" id="LOIC01000053">
    <property type="protein sequence ID" value="OCA55008.1"/>
    <property type="molecule type" value="Genomic_DNA"/>
</dbReference>
<sequence length="403" mass="44763">MPEYLSPALDLRSIGLLGELRSVPETRYLTKEVMALPGLLTEKPAFVGSRGTAYYEQKPCHELLMTAKYYTEYISQLECSDKRCTAPSKYILADHSLAKLLRIVDSLLSSPQTVNKDIVPFIDGIKECAKVVSSTLMGTAFTFSSSPIHDLTLPSYAEHKVPRPFIEGDNHLLTLAAAQIDKCPNSSVVGIMLGGSAAAAVTAAAWDSELNLVKVSRYDDTACKSTHLWGRNIPPGQTVTIIDDNCGTGDTLCQAIDLVMAQTGRRPKARAVELHWEKLLRARVYGHSDRVFNPETLDVLTPWCFRHHQVLNRLVHQPFTDDKYAHTTTADWVAYSYSLLSVLHDTLTDSTWAAKLLRFLLNLKAQTPLNYEQPIDAFKALAYQCSECSAHKNEFGKGRVNCL</sequence>